<feature type="domain" description="ABC transporter" evidence="10">
    <location>
        <begin position="7"/>
        <end position="257"/>
    </location>
</feature>
<dbReference type="CDD" id="cd03257">
    <property type="entry name" value="ABC_NikE_OppD_transporters"/>
    <property type="match status" value="2"/>
</dbReference>
<dbReference type="InterPro" id="IPR003439">
    <property type="entry name" value="ABC_transporter-like_ATP-bd"/>
</dbReference>
<reference evidence="12" key="1">
    <citation type="submission" date="2020-09" db="EMBL/GenBank/DDBJ databases">
        <title>The genome sequence of strain Labrenzia suaedae 4C16A.</title>
        <authorList>
            <person name="Liu Y."/>
        </authorList>
    </citation>
    <scope>NUCLEOTIDE SEQUENCE [LARGE SCALE GENOMIC DNA]</scope>
    <source>
        <strain evidence="12">4C16A</strain>
    </source>
</reference>
<name>A0ABR9CS02_9HYPH</name>
<dbReference type="InterPro" id="IPR013563">
    <property type="entry name" value="Oligopep_ABC_C"/>
</dbReference>
<comment type="similarity">
    <text evidence="2">Belongs to the ABC transporter superfamily.</text>
</comment>
<reference evidence="11 12" key="2">
    <citation type="journal article" date="2021" name="Int. J. Syst. Evol. Microbiol.">
        <title>Roseibium litorale sp. nov., isolated from a tidal flat sediment and proposal for the reclassification of Labrenzia polysiphoniae as Roseibium polysiphoniae comb. nov.</title>
        <authorList>
            <person name="Liu Y."/>
            <person name="Pei T."/>
            <person name="Du J."/>
            <person name="Chao M."/>
            <person name="Deng M.R."/>
            <person name="Zhu H."/>
        </authorList>
    </citation>
    <scope>NUCLEOTIDE SEQUENCE [LARGE SCALE GENOMIC DNA]</scope>
    <source>
        <strain evidence="11 12">4C16A</strain>
    </source>
</reference>
<evidence type="ECO:0000256" key="9">
    <source>
        <dbReference type="ARBA" id="ARBA00023136"/>
    </source>
</evidence>
<accession>A0ABR9CS02</accession>
<dbReference type="InterPro" id="IPR027417">
    <property type="entry name" value="P-loop_NTPase"/>
</dbReference>
<evidence type="ECO:0000256" key="7">
    <source>
        <dbReference type="ARBA" id="ARBA00022840"/>
    </source>
</evidence>
<dbReference type="SUPFAM" id="SSF52540">
    <property type="entry name" value="P-loop containing nucleoside triphosphate hydrolases"/>
    <property type="match status" value="2"/>
</dbReference>
<dbReference type="PANTHER" id="PTHR43297:SF14">
    <property type="entry name" value="ATPASE AAA-TYPE CORE DOMAIN-CONTAINING PROTEIN"/>
    <property type="match status" value="1"/>
</dbReference>
<proteinExistence type="inferred from homology"/>
<dbReference type="PROSITE" id="PS00211">
    <property type="entry name" value="ABC_TRANSPORTER_1"/>
    <property type="match status" value="2"/>
</dbReference>
<protein>
    <submittedName>
        <fullName evidence="11">ABC transporter ATP-binding protein</fullName>
    </submittedName>
</protein>
<keyword evidence="9" id="KW-0472">Membrane</keyword>
<dbReference type="InterPro" id="IPR050388">
    <property type="entry name" value="ABC_Ni/Peptide_Import"/>
</dbReference>
<keyword evidence="5" id="KW-0997">Cell inner membrane</keyword>
<keyword evidence="12" id="KW-1185">Reference proteome</keyword>
<dbReference type="InterPro" id="IPR003593">
    <property type="entry name" value="AAA+_ATPase"/>
</dbReference>
<dbReference type="Pfam" id="PF08352">
    <property type="entry name" value="oligo_HPY"/>
    <property type="match status" value="2"/>
</dbReference>
<evidence type="ECO:0000256" key="1">
    <source>
        <dbReference type="ARBA" id="ARBA00004417"/>
    </source>
</evidence>
<feature type="domain" description="ABC transporter" evidence="10">
    <location>
        <begin position="278"/>
        <end position="518"/>
    </location>
</feature>
<dbReference type="EMBL" id="JACYXI010000014">
    <property type="protein sequence ID" value="MBD8893661.1"/>
    <property type="molecule type" value="Genomic_DNA"/>
</dbReference>
<dbReference type="InterPro" id="IPR017871">
    <property type="entry name" value="ABC_transporter-like_CS"/>
</dbReference>
<evidence type="ECO:0000256" key="8">
    <source>
        <dbReference type="ARBA" id="ARBA00022967"/>
    </source>
</evidence>
<evidence type="ECO:0000313" key="11">
    <source>
        <dbReference type="EMBL" id="MBD8893661.1"/>
    </source>
</evidence>
<organism evidence="11 12">
    <name type="scientific">Roseibium litorale</name>
    <dbReference type="NCBI Taxonomy" id="2803841"/>
    <lineage>
        <taxon>Bacteria</taxon>
        <taxon>Pseudomonadati</taxon>
        <taxon>Pseudomonadota</taxon>
        <taxon>Alphaproteobacteria</taxon>
        <taxon>Hyphomicrobiales</taxon>
        <taxon>Stappiaceae</taxon>
        <taxon>Roseibium</taxon>
    </lineage>
</organism>
<evidence type="ECO:0000256" key="3">
    <source>
        <dbReference type="ARBA" id="ARBA00022448"/>
    </source>
</evidence>
<evidence type="ECO:0000256" key="6">
    <source>
        <dbReference type="ARBA" id="ARBA00022741"/>
    </source>
</evidence>
<dbReference type="PROSITE" id="PS50893">
    <property type="entry name" value="ABC_TRANSPORTER_2"/>
    <property type="match status" value="2"/>
</dbReference>
<dbReference type="Pfam" id="PF00005">
    <property type="entry name" value="ABC_tran"/>
    <property type="match status" value="2"/>
</dbReference>
<dbReference type="GO" id="GO:0005524">
    <property type="term" value="F:ATP binding"/>
    <property type="evidence" value="ECO:0007669"/>
    <property type="project" value="UniProtKB-KW"/>
</dbReference>
<evidence type="ECO:0000256" key="2">
    <source>
        <dbReference type="ARBA" id="ARBA00005417"/>
    </source>
</evidence>
<dbReference type="SMART" id="SM00382">
    <property type="entry name" value="AAA"/>
    <property type="match status" value="2"/>
</dbReference>
<evidence type="ECO:0000256" key="4">
    <source>
        <dbReference type="ARBA" id="ARBA00022475"/>
    </source>
</evidence>
<dbReference type="PANTHER" id="PTHR43297">
    <property type="entry name" value="OLIGOPEPTIDE TRANSPORT ATP-BINDING PROTEIN APPD"/>
    <property type="match status" value="1"/>
</dbReference>
<dbReference type="Proteomes" id="UP000632063">
    <property type="component" value="Unassembled WGS sequence"/>
</dbReference>
<keyword evidence="7 11" id="KW-0067">ATP-binding</keyword>
<keyword evidence="6" id="KW-0547">Nucleotide-binding</keyword>
<comment type="subcellular location">
    <subcellularLocation>
        <location evidence="1">Cell inner membrane</location>
        <topology evidence="1">Peripheral membrane protein</topology>
    </subcellularLocation>
</comment>
<keyword evidence="8" id="KW-1278">Translocase</keyword>
<sequence>MDKMPLLKIENLRIEVEKDKAWTEILHGVSLELERGEMLGVIGESGAGKSTIGMAALGYVRPGGRFSGGTVHVNGVEMTSASVATLEKMRGMKVAYVAQSAASYFNPAHTIGQQFAEVLLLKSSMRRADIDRKAATLYRELGLPDPDRIGHRYPHQLSGGQLQRAMIAMAMATDPDLLIFDEPTTALDVTTQLDVLACIKRALARTNTAGLYITHDLALVAQIVDRIMVMRHGNVVEMAPTREILAAPKMAYTQQLLHGFDSGDIEVSGPDMAERALLTIDGLSASYGGGVKVLDDITLHVRRRETVAIVGESGSGKSTLARSICGLLPPTLSTMVFDLQELLPSVEMRDKDTLRRIQLVHQLPDLSLNRAHTVGKIIGRPLQFFHGLKGKARAARVSELLASLELPAAYANRYPDQLSGGEKQRVAIARALAASPDLLICDEVTSALDQLVAAEVLRTIKKLKQEFGLGIIFITHDVATVREIADTVVVMRHGRIVNKGPVHEVLDAPTEPYTKSLVDATPELDADWIKRVRPDISVPGAHLQPAADG</sequence>
<keyword evidence="3" id="KW-0813">Transport</keyword>
<dbReference type="Gene3D" id="3.40.50.300">
    <property type="entry name" value="P-loop containing nucleotide triphosphate hydrolases"/>
    <property type="match status" value="2"/>
</dbReference>
<keyword evidence="4" id="KW-1003">Cell membrane</keyword>
<comment type="caution">
    <text evidence="11">The sequence shown here is derived from an EMBL/GenBank/DDBJ whole genome shotgun (WGS) entry which is preliminary data.</text>
</comment>
<evidence type="ECO:0000256" key="5">
    <source>
        <dbReference type="ARBA" id="ARBA00022519"/>
    </source>
</evidence>
<gene>
    <name evidence="11" type="ORF">IG616_19105</name>
</gene>
<evidence type="ECO:0000259" key="10">
    <source>
        <dbReference type="PROSITE" id="PS50893"/>
    </source>
</evidence>
<evidence type="ECO:0000313" key="12">
    <source>
        <dbReference type="Proteomes" id="UP000632063"/>
    </source>
</evidence>